<dbReference type="SUPFAM" id="SSF58100">
    <property type="entry name" value="Bacterial hemolysins"/>
    <property type="match status" value="1"/>
</dbReference>
<evidence type="ECO:0000313" key="2">
    <source>
        <dbReference type="EMBL" id="KAK3586508.1"/>
    </source>
</evidence>
<reference evidence="2" key="1">
    <citation type="journal article" date="2021" name="Genome Biol. Evol.">
        <title>A High-Quality Reference Genome for a Parasitic Bivalve with Doubly Uniparental Inheritance (Bivalvia: Unionida).</title>
        <authorList>
            <person name="Smith C.H."/>
        </authorList>
    </citation>
    <scope>NUCLEOTIDE SEQUENCE</scope>
    <source>
        <strain evidence="2">CHS0354</strain>
    </source>
</reference>
<comment type="caution">
    <text evidence="2">The sequence shown here is derived from an EMBL/GenBank/DDBJ whole genome shotgun (WGS) entry which is preliminary data.</text>
</comment>
<keyword evidence="3" id="KW-1185">Reference proteome</keyword>
<protein>
    <submittedName>
        <fullName evidence="2">Uncharacterized protein</fullName>
    </submittedName>
</protein>
<dbReference type="Gene3D" id="1.10.287.1490">
    <property type="match status" value="1"/>
</dbReference>
<evidence type="ECO:0000256" key="1">
    <source>
        <dbReference type="SAM" id="MobiDB-lite"/>
    </source>
</evidence>
<feature type="compositionally biased region" description="Polar residues" evidence="1">
    <location>
        <begin position="59"/>
        <end position="69"/>
    </location>
</feature>
<organism evidence="2 3">
    <name type="scientific">Potamilus streckersoni</name>
    <dbReference type="NCBI Taxonomy" id="2493646"/>
    <lineage>
        <taxon>Eukaryota</taxon>
        <taxon>Metazoa</taxon>
        <taxon>Spiralia</taxon>
        <taxon>Lophotrochozoa</taxon>
        <taxon>Mollusca</taxon>
        <taxon>Bivalvia</taxon>
        <taxon>Autobranchia</taxon>
        <taxon>Heteroconchia</taxon>
        <taxon>Palaeoheterodonta</taxon>
        <taxon>Unionida</taxon>
        <taxon>Unionoidea</taxon>
        <taxon>Unionidae</taxon>
        <taxon>Ambleminae</taxon>
        <taxon>Lampsilini</taxon>
        <taxon>Potamilus</taxon>
    </lineage>
</organism>
<name>A0AAE0S7L3_9BIVA</name>
<sequence>MTGLRNINQENHDLKQELESAIGVLTTLEESIKNQSQQLKEMKDELKESKAREKDLRTTLMQANKNQSQELKDLQDELKENKNEFKELQDELKENKNELKDLQDEIKELKAREKAEENRKTLTGRTEINADAETNLVSTKYDVNYKTGKFTTPFDYLFYMD</sequence>
<reference evidence="2" key="2">
    <citation type="journal article" date="2021" name="Genome Biol. Evol.">
        <title>Developing a high-quality reference genome for a parasitic bivalve with doubly uniparental inheritance (Bivalvia: Unionida).</title>
        <authorList>
            <person name="Smith C.H."/>
        </authorList>
    </citation>
    <scope>NUCLEOTIDE SEQUENCE</scope>
    <source>
        <strain evidence="2">CHS0354</strain>
        <tissue evidence="2">Mantle</tissue>
    </source>
</reference>
<dbReference type="AlphaFoldDB" id="A0AAE0S7L3"/>
<evidence type="ECO:0000313" key="3">
    <source>
        <dbReference type="Proteomes" id="UP001195483"/>
    </source>
</evidence>
<accession>A0AAE0S7L3</accession>
<feature type="region of interest" description="Disordered" evidence="1">
    <location>
        <begin position="39"/>
        <end position="71"/>
    </location>
</feature>
<proteinExistence type="predicted"/>
<dbReference type="EMBL" id="JAEAOA010001965">
    <property type="protein sequence ID" value="KAK3586508.1"/>
    <property type="molecule type" value="Genomic_DNA"/>
</dbReference>
<feature type="compositionally biased region" description="Basic and acidic residues" evidence="1">
    <location>
        <begin position="40"/>
        <end position="57"/>
    </location>
</feature>
<reference evidence="2" key="3">
    <citation type="submission" date="2023-05" db="EMBL/GenBank/DDBJ databases">
        <authorList>
            <person name="Smith C.H."/>
        </authorList>
    </citation>
    <scope>NUCLEOTIDE SEQUENCE</scope>
    <source>
        <strain evidence="2">CHS0354</strain>
        <tissue evidence="2">Mantle</tissue>
    </source>
</reference>
<dbReference type="Proteomes" id="UP001195483">
    <property type="component" value="Unassembled WGS sequence"/>
</dbReference>
<gene>
    <name evidence="2" type="ORF">CHS0354_033528</name>
</gene>